<keyword evidence="1" id="KW-0472">Membrane</keyword>
<dbReference type="AlphaFoldDB" id="A0AB39PL09"/>
<sequence length="151" mass="15929">MPTHTDVPATTDKPTSLADRTGRGLLALCGIATLGAFANGISIMATVAPERLMSEAWRTLAYLVFVGLFVMLAVAPRTQRGTWELVFVHKIAITAFAITAGDTPDANATWPIDVALVLATAVAYVLCRGWYGWRSTTLASATGPLPAHSTG</sequence>
<feature type="transmembrane region" description="Helical" evidence="1">
    <location>
        <begin position="82"/>
        <end position="101"/>
    </location>
</feature>
<dbReference type="EMBL" id="CP163435">
    <property type="protein sequence ID" value="XDQ31261.1"/>
    <property type="molecule type" value="Genomic_DNA"/>
</dbReference>
<feature type="transmembrane region" description="Helical" evidence="1">
    <location>
        <begin position="59"/>
        <end position="75"/>
    </location>
</feature>
<dbReference type="RefSeq" id="WP_369241999.1">
    <property type="nucleotide sequence ID" value="NZ_CP163435.1"/>
</dbReference>
<accession>A0AB39PL09</accession>
<proteinExistence type="predicted"/>
<keyword evidence="1" id="KW-0812">Transmembrane</keyword>
<evidence type="ECO:0000256" key="1">
    <source>
        <dbReference type="SAM" id="Phobius"/>
    </source>
</evidence>
<name>A0AB39PL09_9ACTN</name>
<feature type="transmembrane region" description="Helical" evidence="1">
    <location>
        <begin position="25"/>
        <end position="47"/>
    </location>
</feature>
<protein>
    <submittedName>
        <fullName evidence="2">Uncharacterized protein</fullName>
    </submittedName>
</protein>
<organism evidence="2">
    <name type="scientific">Streptomyces sp. R21</name>
    <dbReference type="NCBI Taxonomy" id="3238627"/>
    <lineage>
        <taxon>Bacteria</taxon>
        <taxon>Bacillati</taxon>
        <taxon>Actinomycetota</taxon>
        <taxon>Actinomycetes</taxon>
        <taxon>Kitasatosporales</taxon>
        <taxon>Streptomycetaceae</taxon>
        <taxon>Streptomyces</taxon>
    </lineage>
</organism>
<keyword evidence="1" id="KW-1133">Transmembrane helix</keyword>
<reference evidence="2" key="1">
    <citation type="submission" date="2024-07" db="EMBL/GenBank/DDBJ databases">
        <authorList>
            <person name="Yu S.T."/>
        </authorList>
    </citation>
    <scope>NUCLEOTIDE SEQUENCE</scope>
    <source>
        <strain evidence="2">R21</strain>
    </source>
</reference>
<gene>
    <name evidence="2" type="ORF">AB5J56_44060</name>
</gene>
<feature type="transmembrane region" description="Helical" evidence="1">
    <location>
        <begin position="107"/>
        <end position="127"/>
    </location>
</feature>
<evidence type="ECO:0000313" key="2">
    <source>
        <dbReference type="EMBL" id="XDQ31261.1"/>
    </source>
</evidence>